<dbReference type="EMBL" id="GDKF01004140">
    <property type="protein sequence ID" value="JAT74482.1"/>
    <property type="molecule type" value="Transcribed_RNA"/>
</dbReference>
<dbReference type="GO" id="GO:1901605">
    <property type="term" value="P:alpha-amino acid metabolic process"/>
    <property type="evidence" value="ECO:0007669"/>
    <property type="project" value="TreeGrafter"/>
</dbReference>
<evidence type="ECO:0000259" key="5">
    <source>
        <dbReference type="Pfam" id="PF00155"/>
    </source>
</evidence>
<evidence type="ECO:0000256" key="4">
    <source>
        <dbReference type="ARBA" id="ARBA00022898"/>
    </source>
</evidence>
<dbReference type="PANTHER" id="PTHR42790:SF19">
    <property type="entry name" value="KYNURENINE_ALPHA-AMINOADIPATE AMINOTRANSFERASE, MITOCHONDRIAL"/>
    <property type="match status" value="1"/>
</dbReference>
<accession>A0A1D2A5I5</accession>
<dbReference type="PANTHER" id="PTHR42790">
    <property type="entry name" value="AMINOTRANSFERASE"/>
    <property type="match status" value="1"/>
</dbReference>
<dbReference type="InterPro" id="IPR015421">
    <property type="entry name" value="PyrdxlP-dep_Trfase_major"/>
</dbReference>
<protein>
    <recommendedName>
        <fullName evidence="5">Aminotransferase class I/classII large domain-containing protein</fullName>
    </recommendedName>
</protein>
<dbReference type="InterPro" id="IPR015424">
    <property type="entry name" value="PyrdxlP-dep_Trfase"/>
</dbReference>
<evidence type="ECO:0000256" key="3">
    <source>
        <dbReference type="ARBA" id="ARBA00022679"/>
    </source>
</evidence>
<reference evidence="8" key="2">
    <citation type="journal article" date="2018" name="Algal Res.">
        <title>Characterization of plant carbon substrate utilization by Auxenochlorella protothecoides.</title>
        <authorList>
            <person name="Vogler B.W."/>
            <person name="Starkenburg S.R."/>
            <person name="Sudasinghe N."/>
            <person name="Schambach J.Y."/>
            <person name="Rollin J.A."/>
            <person name="Pattathil S."/>
            <person name="Barry A.N."/>
        </authorList>
    </citation>
    <scope>NUCLEOTIDE SEQUENCE [LARGE SCALE GENOMIC DNA]</scope>
    <source>
        <strain evidence="8">UTEX 25</strain>
    </source>
</reference>
<organism evidence="6">
    <name type="scientific">Auxenochlorella protothecoides</name>
    <name type="common">Green microalga</name>
    <name type="synonym">Chlorella protothecoides</name>
    <dbReference type="NCBI Taxonomy" id="3075"/>
    <lineage>
        <taxon>Eukaryota</taxon>
        <taxon>Viridiplantae</taxon>
        <taxon>Chlorophyta</taxon>
        <taxon>core chlorophytes</taxon>
        <taxon>Trebouxiophyceae</taxon>
        <taxon>Chlorellales</taxon>
        <taxon>Chlorellaceae</taxon>
        <taxon>Auxenochlorella</taxon>
    </lineage>
</organism>
<keyword evidence="4" id="KW-0663">Pyridoxal phosphate</keyword>
<dbReference type="SUPFAM" id="SSF53383">
    <property type="entry name" value="PLP-dependent transferases"/>
    <property type="match status" value="1"/>
</dbReference>
<dbReference type="GO" id="GO:0008483">
    <property type="term" value="F:transaminase activity"/>
    <property type="evidence" value="ECO:0007669"/>
    <property type="project" value="UniProtKB-KW"/>
</dbReference>
<dbReference type="InterPro" id="IPR050859">
    <property type="entry name" value="Class-I_PLP-dep_aminotransf"/>
</dbReference>
<reference evidence="7" key="3">
    <citation type="submission" date="2018-10" db="EMBL/GenBank/DDBJ databases">
        <authorList>
            <person name="Hovde B."/>
            <person name="Zhang X."/>
        </authorList>
    </citation>
    <scope>NUCLEOTIDE SEQUENCE [LARGE SCALE GENOMIC DNA]</scope>
    <source>
        <strain evidence="7">UTEX 25</strain>
    </source>
</reference>
<sequence length="441" mass="47368">MVSTDPATDVDPRKFITEKGAALNYGQLRGLVAKFQNVPGVIGLHGGLPPPDAFPMLSLDIKLRDGSTVTVGENDLVQGQLQYGIHPSGLPSLRDWATRHVADLHGAPRPTTTIIVGGASQGLSALFSMLFDPGDSMVVEELSYPQVSECLAAPDRINLVPIATNDGGMCPLALTKGLEGIRKSGTQPFPKLLYTVPTAQNPTGTNTGLERRKEIYEVCRAYDLLILEDDPYYYLQFPHGSGDVPGLRGLPRAASYLSLDVDGRVLRLDSASKFLAPGLRLAWLTCHPRLAEVAACAVQTQTLGACGVAQAMAAALLSSWGEAGLHDHLSHVQRIYAERAQAMHAAAQRHLEGLARWSLPRAGMFLWMTILGVEDASQLTAALVEAKVVVAPGRIFHARSGLPGTAVPCVRLAFSFETPENIEEAVARLAQALRLHRDQKS</sequence>
<dbReference type="Gene3D" id="3.40.640.10">
    <property type="entry name" value="Type I PLP-dependent aspartate aminotransferase-like (Major domain)"/>
    <property type="match status" value="1"/>
</dbReference>
<evidence type="ECO:0000256" key="1">
    <source>
        <dbReference type="ARBA" id="ARBA00001933"/>
    </source>
</evidence>
<evidence type="ECO:0000313" key="8">
    <source>
        <dbReference type="Proteomes" id="UP000279271"/>
    </source>
</evidence>
<gene>
    <name evidence="7" type="ORF">APUTEX25_005573</name>
    <name evidence="6" type="ORF">g.5355</name>
</gene>
<name>A0A1D2A5I5_AUXPR</name>
<comment type="cofactor">
    <cofactor evidence="1">
        <name>pyridoxal 5'-phosphate</name>
        <dbReference type="ChEBI" id="CHEBI:597326"/>
    </cofactor>
</comment>
<dbReference type="GO" id="GO:0030170">
    <property type="term" value="F:pyridoxal phosphate binding"/>
    <property type="evidence" value="ECO:0007669"/>
    <property type="project" value="InterPro"/>
</dbReference>
<keyword evidence="2" id="KW-0032">Aminotransferase</keyword>
<dbReference type="EMBL" id="QOKY01000192">
    <property type="protein sequence ID" value="RMZ53891.1"/>
    <property type="molecule type" value="Genomic_DNA"/>
</dbReference>
<feature type="domain" description="Aminotransferase class I/classII large" evidence="5">
    <location>
        <begin position="99"/>
        <end position="429"/>
    </location>
</feature>
<evidence type="ECO:0000313" key="7">
    <source>
        <dbReference type="EMBL" id="RMZ53891.1"/>
    </source>
</evidence>
<dbReference type="InterPro" id="IPR004839">
    <property type="entry name" value="Aminotransferase_I/II_large"/>
</dbReference>
<evidence type="ECO:0000256" key="2">
    <source>
        <dbReference type="ARBA" id="ARBA00022576"/>
    </source>
</evidence>
<reference evidence="7" key="4">
    <citation type="submission" date="2018-11" db="EMBL/GenBank/DDBJ databases">
        <title>Characterization of plant carbon substrate utilization by Auxenochlorella protothecoides.</title>
        <authorList>
            <person name="Vogler B.W."/>
            <person name="Starkenburg S.R."/>
            <person name="Sudasinghe N."/>
            <person name="Schambach J.Y."/>
            <person name="Rollin J.A."/>
            <person name="Pattathil S."/>
            <person name="Barry A.N."/>
        </authorList>
    </citation>
    <scope>NUCLEOTIDE SEQUENCE [LARGE SCALE GENOMIC DNA]</scope>
    <source>
        <strain evidence="7">UTEX 25</strain>
    </source>
</reference>
<dbReference type="AlphaFoldDB" id="A0A1D2A5I5"/>
<evidence type="ECO:0000313" key="6">
    <source>
        <dbReference type="EMBL" id="JAT74482.1"/>
    </source>
</evidence>
<keyword evidence="3" id="KW-0808">Transferase</keyword>
<dbReference type="Pfam" id="PF00155">
    <property type="entry name" value="Aminotran_1_2"/>
    <property type="match status" value="1"/>
</dbReference>
<dbReference type="Proteomes" id="UP000279271">
    <property type="component" value="Unassembled WGS sequence"/>
</dbReference>
<reference evidence="6" key="1">
    <citation type="submission" date="2015-08" db="EMBL/GenBank/DDBJ databases">
        <authorList>
            <person name="Babu N.S."/>
            <person name="Beckwith C.J."/>
            <person name="Beseler K.G."/>
            <person name="Brison A."/>
            <person name="Carone J.V."/>
            <person name="Caskin T.P."/>
            <person name="Diamond M."/>
            <person name="Durham M.E."/>
            <person name="Foxe J.M."/>
            <person name="Go M."/>
            <person name="Henderson B.A."/>
            <person name="Jones I.B."/>
            <person name="McGettigan J.A."/>
            <person name="Micheletti S.J."/>
            <person name="Nasrallah M.E."/>
            <person name="Ortiz D."/>
            <person name="Piller C.R."/>
            <person name="Privatt S.R."/>
            <person name="Schneider S.L."/>
            <person name="Sharp S."/>
            <person name="Smith T.C."/>
            <person name="Stanton J.D."/>
            <person name="Ullery H.E."/>
            <person name="Wilson R.J."/>
            <person name="Serrano M.G."/>
            <person name="Buck G."/>
            <person name="Lee V."/>
            <person name="Wang Y."/>
            <person name="Carvalho R."/>
            <person name="Voegtly L."/>
            <person name="Shi R."/>
            <person name="Duckworth R."/>
            <person name="Johnson A."/>
            <person name="Loviza R."/>
            <person name="Walstead R."/>
            <person name="Shah Z."/>
            <person name="Kiflezghi M."/>
            <person name="Wade K."/>
            <person name="Ball S.L."/>
            <person name="Bradley K.W."/>
            <person name="Asai D.J."/>
            <person name="Bowman C.A."/>
            <person name="Russell D.A."/>
            <person name="Pope W.H."/>
            <person name="Jacobs-Sera D."/>
            <person name="Hendrix R.W."/>
            <person name="Hatfull G.F."/>
        </authorList>
    </citation>
    <scope>NUCLEOTIDE SEQUENCE</scope>
</reference>
<dbReference type="CDD" id="cd00609">
    <property type="entry name" value="AAT_like"/>
    <property type="match status" value="1"/>
</dbReference>
<proteinExistence type="predicted"/>